<dbReference type="EMBL" id="JAPDRL010000022">
    <property type="protein sequence ID" value="KAJ9666053.1"/>
    <property type="molecule type" value="Genomic_DNA"/>
</dbReference>
<comment type="caution">
    <text evidence="3">The sequence shown here is derived from an EMBL/GenBank/DDBJ whole genome shotgun (WGS) entry which is preliminary data.</text>
</comment>
<gene>
    <name evidence="3" type="ORF">H2201_003731</name>
</gene>
<feature type="region of interest" description="Disordered" evidence="1">
    <location>
        <begin position="225"/>
        <end position="268"/>
    </location>
</feature>
<accession>A0ABQ9NZL4</accession>
<evidence type="ECO:0000256" key="1">
    <source>
        <dbReference type="SAM" id="MobiDB-lite"/>
    </source>
</evidence>
<evidence type="ECO:0000313" key="3">
    <source>
        <dbReference type="EMBL" id="KAJ9666053.1"/>
    </source>
</evidence>
<name>A0ABQ9NZL4_9PEZI</name>
<feature type="transmembrane region" description="Helical" evidence="2">
    <location>
        <begin position="120"/>
        <end position="137"/>
    </location>
</feature>
<keyword evidence="4" id="KW-1185">Reference proteome</keyword>
<keyword evidence="2" id="KW-1133">Transmembrane helix</keyword>
<feature type="transmembrane region" description="Helical" evidence="2">
    <location>
        <begin position="91"/>
        <end position="108"/>
    </location>
</feature>
<sequence length="268" mass="29348">MIAGSPFRGLPFSTYNLGQKHPGKRSTAASIVALAVAFGSAFIMTAYNSSSGTENYGAMGASVNLSALHPVLTKLDPGAHLPAFVTDPTPAVFLIACCTYAAASLVYHKLHSDDKHQANFFVGGFALPFALGILLGADLRFVALEVLPWSTIVSLVVSAAFHGCCRPLEKEFDEERLMRLGAAEWGIESRHLTGIPYQELVNSEEEIGIDGLDKKEHLIENDSHSLYKNDNKQGEQHNEKVEKDSHHRHDDKQAEQYNEKDPSLMDKL</sequence>
<reference evidence="3" key="1">
    <citation type="submission" date="2022-10" db="EMBL/GenBank/DDBJ databases">
        <title>Culturing micro-colonial fungi from biological soil crusts in the Mojave desert and describing Neophaeococcomyces mojavensis, and introducing the new genera and species Taxawa tesnikishii.</title>
        <authorList>
            <person name="Kurbessoian T."/>
            <person name="Stajich J.E."/>
        </authorList>
    </citation>
    <scope>NUCLEOTIDE SEQUENCE</scope>
    <source>
        <strain evidence="3">TK_1</strain>
    </source>
</reference>
<organism evidence="3 4">
    <name type="scientific">Coniosporium apollinis</name>
    <dbReference type="NCBI Taxonomy" id="61459"/>
    <lineage>
        <taxon>Eukaryota</taxon>
        <taxon>Fungi</taxon>
        <taxon>Dikarya</taxon>
        <taxon>Ascomycota</taxon>
        <taxon>Pezizomycotina</taxon>
        <taxon>Dothideomycetes</taxon>
        <taxon>Dothideomycetes incertae sedis</taxon>
        <taxon>Coniosporium</taxon>
    </lineage>
</organism>
<proteinExistence type="predicted"/>
<evidence type="ECO:0000313" key="4">
    <source>
        <dbReference type="Proteomes" id="UP001172684"/>
    </source>
</evidence>
<dbReference type="Proteomes" id="UP001172684">
    <property type="component" value="Unassembled WGS sequence"/>
</dbReference>
<protein>
    <submittedName>
        <fullName evidence="3">Uncharacterized protein</fullName>
    </submittedName>
</protein>
<evidence type="ECO:0000256" key="2">
    <source>
        <dbReference type="SAM" id="Phobius"/>
    </source>
</evidence>
<keyword evidence="2" id="KW-0812">Transmembrane</keyword>
<feature type="transmembrane region" description="Helical" evidence="2">
    <location>
        <begin position="28"/>
        <end position="47"/>
    </location>
</feature>
<keyword evidence="2" id="KW-0472">Membrane</keyword>